<protein>
    <recommendedName>
        <fullName evidence="4">Secreted protein</fullName>
    </recommendedName>
</protein>
<organism evidence="2 3">
    <name type="scientific">Actinomycetospora lemnae</name>
    <dbReference type="NCBI Taxonomy" id="3019891"/>
    <lineage>
        <taxon>Bacteria</taxon>
        <taxon>Bacillati</taxon>
        <taxon>Actinomycetota</taxon>
        <taxon>Actinomycetes</taxon>
        <taxon>Pseudonocardiales</taxon>
        <taxon>Pseudonocardiaceae</taxon>
        <taxon>Actinomycetospora</taxon>
    </lineage>
</organism>
<evidence type="ECO:0000313" key="3">
    <source>
        <dbReference type="Proteomes" id="UP001300763"/>
    </source>
</evidence>
<dbReference type="RefSeq" id="WP_274200213.1">
    <property type="nucleotide sequence ID" value="NZ_JAQZAO010000004.1"/>
</dbReference>
<proteinExistence type="predicted"/>
<dbReference type="EMBL" id="JAQZAO010000004">
    <property type="protein sequence ID" value="MDD7965668.1"/>
    <property type="molecule type" value="Genomic_DNA"/>
</dbReference>
<gene>
    <name evidence="2" type="ORF">PGB27_09955</name>
</gene>
<evidence type="ECO:0008006" key="4">
    <source>
        <dbReference type="Google" id="ProtNLM"/>
    </source>
</evidence>
<evidence type="ECO:0000313" key="2">
    <source>
        <dbReference type="EMBL" id="MDD7965668.1"/>
    </source>
</evidence>
<dbReference type="Proteomes" id="UP001300763">
    <property type="component" value="Unassembled WGS sequence"/>
</dbReference>
<keyword evidence="3" id="KW-1185">Reference proteome</keyword>
<evidence type="ECO:0000256" key="1">
    <source>
        <dbReference type="SAM" id="MobiDB-lite"/>
    </source>
</evidence>
<reference evidence="2 3" key="1">
    <citation type="submission" date="2023-02" db="EMBL/GenBank/DDBJ databases">
        <title>Genome sequencing required for Actinomycetospora new species description.</title>
        <authorList>
            <person name="Saimee Y."/>
            <person name="Duangmal K."/>
        </authorList>
    </citation>
    <scope>NUCLEOTIDE SEQUENCE [LARGE SCALE GENOMIC DNA]</scope>
    <source>
        <strain evidence="2 3">DW7H6</strain>
    </source>
</reference>
<name>A0ABT5SS40_9PSEU</name>
<feature type="compositionally biased region" description="Basic and acidic residues" evidence="1">
    <location>
        <begin position="71"/>
        <end position="80"/>
    </location>
</feature>
<feature type="region of interest" description="Disordered" evidence="1">
    <location>
        <begin position="30"/>
        <end position="80"/>
    </location>
</feature>
<comment type="caution">
    <text evidence="2">The sequence shown here is derived from an EMBL/GenBank/DDBJ whole genome shotgun (WGS) entry which is preliminary data.</text>
</comment>
<sequence length="80" mass="8467">MLAVVVILPVAIILVVCLLERFEAHATSVPTAVRARRRAPVEPAGPALKLVSHGDDTSRAPRAPSTGTDDTGSRELRRAS</sequence>
<accession>A0ABT5SS40</accession>